<evidence type="ECO:0000313" key="16">
    <source>
        <dbReference type="EMBL" id="GJE57895.1"/>
    </source>
</evidence>
<reference evidence="16" key="2">
    <citation type="submission" date="2021-08" db="EMBL/GenBank/DDBJ databases">
        <authorList>
            <person name="Tani A."/>
            <person name="Ola A."/>
            <person name="Ogura Y."/>
            <person name="Katsura K."/>
            <person name="Hayashi T."/>
        </authorList>
    </citation>
    <scope>NUCLEOTIDE SEQUENCE</scope>
    <source>
        <strain evidence="16">DSM 23674</strain>
    </source>
</reference>
<comment type="catalytic activity">
    <reaction evidence="10 11 14">
        <text>IMP + NAD(+) + H2O = XMP + NADH + H(+)</text>
        <dbReference type="Rhea" id="RHEA:11708"/>
        <dbReference type="ChEBI" id="CHEBI:15377"/>
        <dbReference type="ChEBI" id="CHEBI:15378"/>
        <dbReference type="ChEBI" id="CHEBI:57464"/>
        <dbReference type="ChEBI" id="CHEBI:57540"/>
        <dbReference type="ChEBI" id="CHEBI:57945"/>
        <dbReference type="ChEBI" id="CHEBI:58053"/>
        <dbReference type="EC" id="1.1.1.205"/>
    </reaction>
</comment>
<feature type="binding site" evidence="11">
    <location>
        <begin position="306"/>
        <end position="308"/>
    </location>
    <ligand>
        <name>NAD(+)</name>
        <dbReference type="ChEBI" id="CHEBI:57540"/>
    </ligand>
</feature>
<dbReference type="PROSITE" id="PS00487">
    <property type="entry name" value="IMP_DH_GMP_RED"/>
    <property type="match status" value="1"/>
</dbReference>
<keyword evidence="5 11" id="KW-0658">Purine biosynthesis</keyword>
<comment type="caution">
    <text evidence="16">The sequence shown here is derived from an EMBL/GenBank/DDBJ whole genome shotgun (WGS) entry which is preliminary data.</text>
</comment>
<feature type="binding site" description="in other chain" evidence="11">
    <location>
        <position position="308"/>
    </location>
    <ligand>
        <name>K(+)</name>
        <dbReference type="ChEBI" id="CHEBI:29103"/>
        <note>ligand shared between two tetrameric partners</note>
    </ligand>
</feature>
<dbReference type="PROSITE" id="PS51371">
    <property type="entry name" value="CBS"/>
    <property type="match status" value="2"/>
</dbReference>
<evidence type="ECO:0000256" key="13">
    <source>
        <dbReference type="RuleBase" id="RU003927"/>
    </source>
</evidence>
<comment type="subunit">
    <text evidence="11">Homotetramer.</text>
</comment>
<accession>A0ABQ4TRU4</accession>
<evidence type="ECO:0000256" key="6">
    <source>
        <dbReference type="ARBA" id="ARBA00022958"/>
    </source>
</evidence>
<dbReference type="SUPFAM" id="SSF54631">
    <property type="entry name" value="CBS-domain pair"/>
    <property type="match status" value="1"/>
</dbReference>
<feature type="binding site" description="in other chain" evidence="11">
    <location>
        <position position="313"/>
    </location>
    <ligand>
        <name>K(+)</name>
        <dbReference type="ChEBI" id="CHEBI:29103"/>
        <note>ligand shared between two tetrameric partners</note>
    </ligand>
</feature>
<feature type="binding site" evidence="11">
    <location>
        <position position="480"/>
    </location>
    <ligand>
        <name>K(+)</name>
        <dbReference type="ChEBI" id="CHEBI:29103"/>
        <note>ligand shared between two tetrameric partners</note>
    </ligand>
</feature>
<sequence length="496" mass="52660">MALISADTIIEGLTFDDVLLRPAASSVMPGEVDIASRLTRTIALKLPIVSSAMDTVTEAPMAIAMAQNGGLGVIHRNLEPHEQAEQVRLVKKYESGMVLNPITIHPDEPLAAAFSVMKENRISGIPVVERGPNGSRGKLVGILTNRDCRFATNTAQPVSELMTKDRLITVREGVTQDEAKRLLHQFRIEKLLVVDDHYRCIGLITVKDIEKQVAYPHAVKDEQGRLRVAAATTTGEAGFERAERLIDAGCDIIVVDTAHGHSIKVLDAVRRVKALSNAVQIIAGNVATRDGAQALIDAGADAIKVGIGPGSICTTRIVAGVGVPQLTALMEAVEAGQKADVPVIADGGIKYSGDLAKAIAAGASVAMLGSLLAGTDEAPGDVFLYQGRSYKSYRGMGSVGAMARGSADRYFQAEVSDTHKLVPEGIEGQVPYKGPVAAVLHQLAGGLRAAMGYVGAPTVPELQERAQFIRITNAGLRESHVHDVTITRETPNYPSR</sequence>
<evidence type="ECO:0000256" key="11">
    <source>
        <dbReference type="HAMAP-Rule" id="MF_01964"/>
    </source>
</evidence>
<dbReference type="CDD" id="cd04601">
    <property type="entry name" value="CBS_pair_IMPDH"/>
    <property type="match status" value="1"/>
</dbReference>
<dbReference type="HAMAP" id="MF_01964">
    <property type="entry name" value="IMPDH"/>
    <property type="match status" value="1"/>
</dbReference>
<evidence type="ECO:0000256" key="7">
    <source>
        <dbReference type="ARBA" id="ARBA00023002"/>
    </source>
</evidence>
<evidence type="ECO:0000256" key="1">
    <source>
        <dbReference type="ARBA" id="ARBA00001958"/>
    </source>
</evidence>
<dbReference type="PANTHER" id="PTHR11911:SF111">
    <property type="entry name" value="INOSINE-5'-MONOPHOSPHATE DEHYDROGENASE"/>
    <property type="match status" value="1"/>
</dbReference>
<evidence type="ECO:0000256" key="14">
    <source>
        <dbReference type="RuleBase" id="RU003928"/>
    </source>
</evidence>
<reference evidence="16" key="1">
    <citation type="journal article" date="2021" name="Front. Microbiol.">
        <title>Comprehensive Comparative Genomics and Phenotyping of Methylobacterium Species.</title>
        <authorList>
            <person name="Alessa O."/>
            <person name="Ogura Y."/>
            <person name="Fujitani Y."/>
            <person name="Takami H."/>
            <person name="Hayashi T."/>
            <person name="Sahin N."/>
            <person name="Tani A."/>
        </authorList>
    </citation>
    <scope>NUCLEOTIDE SEQUENCE</scope>
    <source>
        <strain evidence="16">DSM 23674</strain>
    </source>
</reference>
<feature type="active site" description="Proton acceptor" evidence="11">
    <location>
        <position position="409"/>
    </location>
</feature>
<dbReference type="SMART" id="SM00116">
    <property type="entry name" value="CBS"/>
    <property type="match status" value="2"/>
</dbReference>
<feature type="domain" description="CBS" evidence="15">
    <location>
        <begin position="162"/>
        <end position="219"/>
    </location>
</feature>
<dbReference type="PIRSF" id="PIRSF000130">
    <property type="entry name" value="IMPDH"/>
    <property type="match status" value="1"/>
</dbReference>
<dbReference type="InterPro" id="IPR001093">
    <property type="entry name" value="IMP_DH_GMPRt"/>
</dbReference>
<dbReference type="EMBL" id="BPRA01000035">
    <property type="protein sequence ID" value="GJE57895.1"/>
    <property type="molecule type" value="Genomic_DNA"/>
</dbReference>
<comment type="cofactor">
    <cofactor evidence="1 11">
        <name>K(+)</name>
        <dbReference type="ChEBI" id="CHEBI:29103"/>
    </cofactor>
</comment>
<dbReference type="RefSeq" id="WP_147821681.1">
    <property type="nucleotide sequence ID" value="NZ_BPRA01000035.1"/>
</dbReference>
<dbReference type="SMART" id="SM01240">
    <property type="entry name" value="IMPDH"/>
    <property type="match status" value="1"/>
</dbReference>
<dbReference type="NCBIfam" id="TIGR01302">
    <property type="entry name" value="IMP_dehydrog"/>
    <property type="match status" value="1"/>
</dbReference>
<dbReference type="InterPro" id="IPR013785">
    <property type="entry name" value="Aldolase_TIM"/>
</dbReference>
<feature type="binding site" evidence="11">
    <location>
        <position position="424"/>
    </location>
    <ligand>
        <name>IMP</name>
        <dbReference type="ChEBI" id="CHEBI:58053"/>
    </ligand>
</feature>
<keyword evidence="6 11" id="KW-0630">Potassium</keyword>
<evidence type="ECO:0000256" key="3">
    <source>
        <dbReference type="ARBA" id="ARBA00022723"/>
    </source>
</evidence>
<comment type="pathway">
    <text evidence="11 14">Purine metabolism; XMP biosynthesis via de novo pathway; XMP from IMP: step 1/1.</text>
</comment>
<feature type="domain" description="CBS" evidence="15">
    <location>
        <begin position="97"/>
        <end position="160"/>
    </location>
</feature>
<keyword evidence="8 11" id="KW-0520">NAD</keyword>
<feature type="binding site" evidence="11">
    <location>
        <position position="311"/>
    </location>
    <ligand>
        <name>IMP</name>
        <dbReference type="ChEBI" id="CHEBI:58053"/>
    </ligand>
</feature>
<keyword evidence="3 11" id="KW-0479">Metal-binding</keyword>
<dbReference type="CDD" id="cd00381">
    <property type="entry name" value="IMPDH"/>
    <property type="match status" value="1"/>
</dbReference>
<feature type="binding site" evidence="11">
    <location>
        <position position="479"/>
    </location>
    <ligand>
        <name>K(+)</name>
        <dbReference type="ChEBI" id="CHEBI:29103"/>
        <note>ligand shared between two tetrameric partners</note>
    </ligand>
</feature>
<evidence type="ECO:0000256" key="9">
    <source>
        <dbReference type="ARBA" id="ARBA00023122"/>
    </source>
</evidence>
<evidence type="ECO:0000259" key="15">
    <source>
        <dbReference type="PROSITE" id="PS51371"/>
    </source>
</evidence>
<feature type="binding site" description="in other chain" evidence="11">
    <location>
        <position position="310"/>
    </location>
    <ligand>
        <name>K(+)</name>
        <dbReference type="ChEBI" id="CHEBI:29103"/>
        <note>ligand shared between two tetrameric partners</note>
    </ligand>
</feature>
<feature type="binding site" evidence="11">
    <location>
        <position position="256"/>
    </location>
    <ligand>
        <name>NAD(+)</name>
        <dbReference type="ChEBI" id="CHEBI:57540"/>
    </ligand>
</feature>
<keyword evidence="9 12" id="KW-0129">CBS domain</keyword>
<dbReference type="InterPro" id="IPR000644">
    <property type="entry name" value="CBS_dom"/>
</dbReference>
<comment type="function">
    <text evidence="11">Catalyzes the conversion of inosine 5'-phosphate (IMP) to xanthosine 5'-phosphate (XMP), the first committed and rate-limiting step in the de novo synthesis of guanine nucleotides, and therefore plays an important role in the regulation of cell growth.</text>
</comment>
<keyword evidence="17" id="KW-1185">Reference proteome</keyword>
<dbReference type="InterPro" id="IPR005990">
    <property type="entry name" value="IMP_DH"/>
</dbReference>
<evidence type="ECO:0000256" key="8">
    <source>
        <dbReference type="ARBA" id="ARBA00023027"/>
    </source>
</evidence>
<dbReference type="Pfam" id="PF00571">
    <property type="entry name" value="CBS"/>
    <property type="match status" value="2"/>
</dbReference>
<feature type="active site" description="Thioimidate intermediate" evidence="11">
    <location>
        <position position="313"/>
    </location>
</feature>
<dbReference type="EC" id="1.1.1.205" evidence="11 14"/>
<proteinExistence type="inferred from homology"/>
<keyword evidence="4 11" id="KW-0332">GMP biosynthesis</keyword>
<gene>
    <name evidence="11 16" type="primary">guaB</name>
    <name evidence="16" type="ORF">EKPJFOCH_4417</name>
</gene>
<evidence type="ECO:0000256" key="5">
    <source>
        <dbReference type="ARBA" id="ARBA00022755"/>
    </source>
</evidence>
<dbReference type="Gene3D" id="3.20.20.70">
    <property type="entry name" value="Aldolase class I"/>
    <property type="match status" value="1"/>
</dbReference>
<dbReference type="InterPro" id="IPR046342">
    <property type="entry name" value="CBS_dom_sf"/>
</dbReference>
<dbReference type="PANTHER" id="PTHR11911">
    <property type="entry name" value="INOSINE-5-MONOPHOSPHATE DEHYDROGENASE RELATED"/>
    <property type="match status" value="1"/>
</dbReference>
<feature type="binding site" evidence="11">
    <location>
        <position position="478"/>
    </location>
    <ligand>
        <name>K(+)</name>
        <dbReference type="ChEBI" id="CHEBI:29103"/>
        <note>ligand shared between two tetrameric partners</note>
    </ligand>
</feature>
<dbReference type="SUPFAM" id="SSF51412">
    <property type="entry name" value="Inosine monophosphate dehydrogenase (IMPDH)"/>
    <property type="match status" value="1"/>
</dbReference>
<dbReference type="Pfam" id="PF00478">
    <property type="entry name" value="IMPDH"/>
    <property type="match status" value="1"/>
</dbReference>
<dbReference type="Proteomes" id="UP001055101">
    <property type="component" value="Unassembled WGS sequence"/>
</dbReference>
<comment type="similarity">
    <text evidence="2 11 13">Belongs to the IMPDH/GMPR family.</text>
</comment>
<comment type="caution">
    <text evidence="11">Lacks conserved residue(s) required for the propagation of feature annotation.</text>
</comment>
<name>A0ABQ4TRU4_9HYPH</name>
<organism evidence="16 17">
    <name type="scientific">Methylobacterium thuringiense</name>
    <dbReference type="NCBI Taxonomy" id="1003091"/>
    <lineage>
        <taxon>Bacteria</taxon>
        <taxon>Pseudomonadati</taxon>
        <taxon>Pseudomonadota</taxon>
        <taxon>Alphaproteobacteria</taxon>
        <taxon>Hyphomicrobiales</taxon>
        <taxon>Methylobacteriaceae</taxon>
        <taxon>Methylobacterium</taxon>
    </lineage>
</organism>
<feature type="binding site" evidence="11">
    <location>
        <begin position="393"/>
        <end position="397"/>
    </location>
    <ligand>
        <name>IMP</name>
        <dbReference type="ChEBI" id="CHEBI:58053"/>
    </ligand>
</feature>
<dbReference type="InterPro" id="IPR015875">
    <property type="entry name" value="IMP_DH/GMP_Rdtase_CS"/>
</dbReference>
<evidence type="ECO:0000256" key="4">
    <source>
        <dbReference type="ARBA" id="ARBA00022749"/>
    </source>
</evidence>
<feature type="binding site" evidence="11">
    <location>
        <begin position="346"/>
        <end position="348"/>
    </location>
    <ligand>
        <name>IMP</name>
        <dbReference type="ChEBI" id="CHEBI:58053"/>
    </ligand>
</feature>
<comment type="activity regulation">
    <text evidence="11">Mycophenolic acid (MPA) is a non-competitive inhibitor that prevents formation of the closed enzyme conformation by binding to the same site as the amobile flap. In contrast, mizoribine monophosphate (MZP) is a competitive inhibitor that induces the closed conformation. MPA is a potent inhibitor of mammalian IMPDHs but a poor inhibitor of the bacterial enzymes. MZP is a more potent inhibitor of bacterial IMPDH.</text>
</comment>
<evidence type="ECO:0000256" key="12">
    <source>
        <dbReference type="PROSITE-ProRule" id="PRU00703"/>
    </source>
</evidence>
<protein>
    <recommendedName>
        <fullName evidence="11 14">Inosine-5'-monophosphate dehydrogenase</fullName>
        <shortName evidence="11">IMP dehydrogenase</shortName>
        <shortName evidence="11">IMPD</shortName>
        <shortName evidence="11">IMPDH</shortName>
        <ecNumber evidence="11 14">1.1.1.205</ecNumber>
    </recommendedName>
</protein>
<evidence type="ECO:0000256" key="2">
    <source>
        <dbReference type="ARBA" id="ARBA00005502"/>
    </source>
</evidence>
<evidence type="ECO:0000313" key="17">
    <source>
        <dbReference type="Proteomes" id="UP001055101"/>
    </source>
</evidence>
<keyword evidence="7 11" id="KW-0560">Oxidoreductase</keyword>
<feature type="binding site" evidence="11">
    <location>
        <begin position="369"/>
        <end position="370"/>
    </location>
    <ligand>
        <name>IMP</name>
        <dbReference type="ChEBI" id="CHEBI:58053"/>
    </ligand>
</feature>
<evidence type="ECO:0000256" key="10">
    <source>
        <dbReference type="ARBA" id="ARBA00048028"/>
    </source>
</evidence>